<keyword evidence="3" id="KW-1185">Reference proteome</keyword>
<evidence type="ECO:0000259" key="1">
    <source>
        <dbReference type="Pfam" id="PF01814"/>
    </source>
</evidence>
<evidence type="ECO:0000313" key="2">
    <source>
        <dbReference type="EMBL" id="MFI2318962.1"/>
    </source>
</evidence>
<gene>
    <name evidence="2" type="ORF">ACH47G_00585</name>
</gene>
<sequence length="159" mass="17494">MHRGRPTAAIEPLVARFTREHGRLRTARASVRQAADALSSGPGPDADAAVRRAFELLVDDILPHEHAEESELYPALTGYLRDPEAMVTMSREHTEIERLIRRIGRHLDDAPQGIRADQVDDLRATLYGLDAVLTLHFAQEDEALFTLAPSVGNPVPSSA</sequence>
<dbReference type="InterPro" id="IPR012312">
    <property type="entry name" value="Hemerythrin-like"/>
</dbReference>
<reference evidence="2 3" key="1">
    <citation type="submission" date="2024-10" db="EMBL/GenBank/DDBJ databases">
        <title>The Natural Products Discovery Center: Release of the First 8490 Sequenced Strains for Exploring Actinobacteria Biosynthetic Diversity.</title>
        <authorList>
            <person name="Kalkreuter E."/>
            <person name="Kautsar S.A."/>
            <person name="Yang D."/>
            <person name="Bader C.D."/>
            <person name="Teijaro C.N."/>
            <person name="Fluegel L."/>
            <person name="Davis C.M."/>
            <person name="Simpson J.R."/>
            <person name="Lauterbach L."/>
            <person name="Steele A.D."/>
            <person name="Gui C."/>
            <person name="Meng S."/>
            <person name="Li G."/>
            <person name="Viehrig K."/>
            <person name="Ye F."/>
            <person name="Su P."/>
            <person name="Kiefer A.F."/>
            <person name="Nichols A."/>
            <person name="Cepeda A.J."/>
            <person name="Yan W."/>
            <person name="Fan B."/>
            <person name="Jiang Y."/>
            <person name="Adhikari A."/>
            <person name="Zheng C.-J."/>
            <person name="Schuster L."/>
            <person name="Cowan T.M."/>
            <person name="Smanski M.J."/>
            <person name="Chevrette M.G."/>
            <person name="De Carvalho L.P.S."/>
            <person name="Shen B."/>
        </authorList>
    </citation>
    <scope>NUCLEOTIDE SEQUENCE [LARGE SCALE GENOMIC DNA]</scope>
    <source>
        <strain evidence="2 3">NPDC019626</strain>
    </source>
</reference>
<dbReference type="EMBL" id="JBIRXV010000001">
    <property type="protein sequence ID" value="MFI2318962.1"/>
    <property type="molecule type" value="Genomic_DNA"/>
</dbReference>
<dbReference type="RefSeq" id="WP_396946155.1">
    <property type="nucleotide sequence ID" value="NZ_JBIRXV010000001.1"/>
</dbReference>
<dbReference type="Proteomes" id="UP001611450">
    <property type="component" value="Unassembled WGS sequence"/>
</dbReference>
<dbReference type="Pfam" id="PF01814">
    <property type="entry name" value="Hemerythrin"/>
    <property type="match status" value="1"/>
</dbReference>
<organism evidence="2 3">
    <name type="scientific">Nocardia beijingensis</name>
    <dbReference type="NCBI Taxonomy" id="95162"/>
    <lineage>
        <taxon>Bacteria</taxon>
        <taxon>Bacillati</taxon>
        <taxon>Actinomycetota</taxon>
        <taxon>Actinomycetes</taxon>
        <taxon>Mycobacteriales</taxon>
        <taxon>Nocardiaceae</taxon>
        <taxon>Nocardia</taxon>
    </lineage>
</organism>
<comment type="caution">
    <text evidence="2">The sequence shown here is derived from an EMBL/GenBank/DDBJ whole genome shotgun (WGS) entry which is preliminary data.</text>
</comment>
<accession>A0ABW7W7L5</accession>
<evidence type="ECO:0000313" key="3">
    <source>
        <dbReference type="Proteomes" id="UP001611450"/>
    </source>
</evidence>
<feature type="domain" description="Hemerythrin-like" evidence="1">
    <location>
        <begin position="14"/>
        <end position="148"/>
    </location>
</feature>
<protein>
    <submittedName>
        <fullName evidence="2">Hemerythrin domain-containing protein</fullName>
    </submittedName>
</protein>
<proteinExistence type="predicted"/>
<name>A0ABW7W7L5_9NOCA</name>
<dbReference type="Gene3D" id="1.20.120.520">
    <property type="entry name" value="nmb1532 protein domain like"/>
    <property type="match status" value="1"/>
</dbReference>